<evidence type="ECO:0000256" key="1">
    <source>
        <dbReference type="SAM" id="Phobius"/>
    </source>
</evidence>
<keyword evidence="1" id="KW-0472">Membrane</keyword>
<keyword evidence="1" id="KW-1133">Transmembrane helix</keyword>
<feature type="non-terminal residue" evidence="2">
    <location>
        <position position="111"/>
    </location>
</feature>
<sequence length="111" mass="12157">MSGKQQYRRSDEQVFLPAALEVCDTPPSPIGRAISWSLMLFFLLAVIWALIGRVDIVAVAQGRIIPSGHSKLIQPLESGRVILIHVQEGQVVKAGERLIELDPTTTQAELA</sequence>
<dbReference type="Gene3D" id="2.40.50.100">
    <property type="match status" value="1"/>
</dbReference>
<dbReference type="RefSeq" id="WP_158294745.1">
    <property type="nucleotide sequence ID" value="NZ_KQ556933.1"/>
</dbReference>
<dbReference type="InterPro" id="IPR050739">
    <property type="entry name" value="MFP"/>
</dbReference>
<keyword evidence="1" id="KW-0812">Transmembrane</keyword>
<feature type="transmembrane region" description="Helical" evidence="1">
    <location>
        <begin position="33"/>
        <end position="51"/>
    </location>
</feature>
<evidence type="ECO:0000313" key="2">
    <source>
        <dbReference type="EMBL" id="KRT60159.1"/>
    </source>
</evidence>
<protein>
    <submittedName>
        <fullName evidence="2">Biotin-lipoyl like</fullName>
    </submittedName>
</protein>
<dbReference type="AlphaFoldDB" id="A0A0T5ZBG8"/>
<dbReference type="PANTHER" id="PTHR30386">
    <property type="entry name" value="MEMBRANE FUSION SUBUNIT OF EMRAB-TOLC MULTIDRUG EFFLUX PUMP"/>
    <property type="match status" value="1"/>
</dbReference>
<dbReference type="SUPFAM" id="SSF111369">
    <property type="entry name" value="HlyD-like secretion proteins"/>
    <property type="match status" value="1"/>
</dbReference>
<gene>
    <name evidence="2" type="ORF">Ga0076813_16811</name>
</gene>
<evidence type="ECO:0000313" key="3">
    <source>
        <dbReference type="Proteomes" id="UP000051276"/>
    </source>
</evidence>
<dbReference type="Proteomes" id="UP000051276">
    <property type="component" value="Unassembled WGS sequence"/>
</dbReference>
<dbReference type="PRINTS" id="PR01490">
    <property type="entry name" value="RTXTOXIND"/>
</dbReference>
<name>A0A0T5ZBG8_9GAMM</name>
<dbReference type="PANTHER" id="PTHR30386:SF27">
    <property type="entry name" value="MEMBRANE FUSION PROTEIN (MFP) FAMILY PROTEIN"/>
    <property type="match status" value="1"/>
</dbReference>
<comment type="caution">
    <text evidence="2">The sequence shown here is derived from an EMBL/GenBank/DDBJ whole genome shotgun (WGS) entry which is preliminary data.</text>
</comment>
<proteinExistence type="predicted"/>
<accession>A0A0T5ZBG8</accession>
<reference evidence="2 3" key="1">
    <citation type="submission" date="2015-11" db="EMBL/GenBank/DDBJ databases">
        <title>The genome of Candidatus Endoriftia persephone in Ridgeia piscesae and population structure of the North Eastern Pacific vestimentiferan symbionts.</title>
        <authorList>
            <person name="Perez M."/>
            <person name="Juniper K.S."/>
        </authorList>
    </citation>
    <scope>NUCLEOTIDE SEQUENCE [LARGE SCALE GENOMIC DNA]</scope>
    <source>
        <strain evidence="2">Ind10</strain>
    </source>
</reference>
<dbReference type="EMBL" id="LMXI01000013">
    <property type="protein sequence ID" value="KRT60159.1"/>
    <property type="molecule type" value="Genomic_DNA"/>
</dbReference>
<organism evidence="2 3">
    <name type="scientific">endosymbiont of Ridgeia piscesae</name>
    <dbReference type="NCBI Taxonomy" id="54398"/>
    <lineage>
        <taxon>Bacteria</taxon>
        <taxon>Pseudomonadati</taxon>
        <taxon>Pseudomonadota</taxon>
        <taxon>Gammaproteobacteria</taxon>
        <taxon>sulfur-oxidizing symbionts</taxon>
    </lineage>
</organism>